<dbReference type="Gene3D" id="3.30.70.100">
    <property type="match status" value="1"/>
</dbReference>
<evidence type="ECO:0000256" key="5">
    <source>
        <dbReference type="ARBA" id="ARBA00022840"/>
    </source>
</evidence>
<dbReference type="GO" id="GO:0022857">
    <property type="term" value="F:transmembrane transporter activity"/>
    <property type="evidence" value="ECO:0007669"/>
    <property type="project" value="TreeGrafter"/>
</dbReference>
<dbReference type="GO" id="GO:0046872">
    <property type="term" value="F:metal ion binding"/>
    <property type="evidence" value="ECO:0007669"/>
    <property type="project" value="InterPro"/>
</dbReference>
<protein>
    <recommendedName>
        <fullName evidence="6">HMA domain-containing protein</fullName>
    </recommendedName>
</protein>
<feature type="domain" description="HMA" evidence="6">
    <location>
        <begin position="15"/>
        <end position="84"/>
    </location>
</feature>
<name>A0AAV3PG40_LITER</name>
<accession>A0AAV3PG40</accession>
<evidence type="ECO:0000313" key="8">
    <source>
        <dbReference type="Proteomes" id="UP001454036"/>
    </source>
</evidence>
<dbReference type="GO" id="GO:0016020">
    <property type="term" value="C:membrane"/>
    <property type="evidence" value="ECO:0007669"/>
    <property type="project" value="UniProtKB-SubCell"/>
</dbReference>
<evidence type="ECO:0000259" key="6">
    <source>
        <dbReference type="PROSITE" id="PS50846"/>
    </source>
</evidence>
<dbReference type="PANTHER" id="PTHR48085:SF5">
    <property type="entry name" value="CADMIUM_ZINC-TRANSPORTING ATPASE HMA4-RELATED"/>
    <property type="match status" value="1"/>
</dbReference>
<keyword evidence="8" id="KW-1185">Reference proteome</keyword>
<dbReference type="InterPro" id="IPR036163">
    <property type="entry name" value="HMA_dom_sf"/>
</dbReference>
<reference evidence="7 8" key="1">
    <citation type="submission" date="2024-01" db="EMBL/GenBank/DDBJ databases">
        <title>The complete chloroplast genome sequence of Lithospermum erythrorhizon: insights into the phylogenetic relationship among Boraginaceae species and the maternal lineages of purple gromwells.</title>
        <authorList>
            <person name="Okada T."/>
            <person name="Watanabe K."/>
        </authorList>
    </citation>
    <scope>NUCLEOTIDE SEQUENCE [LARGE SCALE GENOMIC DNA]</scope>
</reference>
<evidence type="ECO:0000256" key="1">
    <source>
        <dbReference type="ARBA" id="ARBA00004141"/>
    </source>
</evidence>
<dbReference type="SUPFAM" id="SSF55008">
    <property type="entry name" value="HMA, heavy metal-associated domain"/>
    <property type="match status" value="1"/>
</dbReference>
<evidence type="ECO:0000256" key="4">
    <source>
        <dbReference type="ARBA" id="ARBA00022741"/>
    </source>
</evidence>
<sequence length="100" mass="11469">MDLKLPLIVPEEKLQKSYYDVLGLCCSSEVKLIEKILNPLNGIKDVKVVVPTKTVIVTHDQLIIPQLEIAALRKPILNKREDRVVAIRECQLTDPWMQHE</sequence>
<dbReference type="InterPro" id="IPR051014">
    <property type="entry name" value="Cation_Transport_ATPase_IB"/>
</dbReference>
<evidence type="ECO:0000313" key="7">
    <source>
        <dbReference type="EMBL" id="GAA0150644.1"/>
    </source>
</evidence>
<comment type="subcellular location">
    <subcellularLocation>
        <location evidence="1">Membrane</location>
        <topology evidence="1">Multi-pass membrane protein</topology>
    </subcellularLocation>
    <subcellularLocation>
        <location evidence="2">Membrane</location>
        <topology evidence="2">Peripheral membrane protein</topology>
    </subcellularLocation>
</comment>
<dbReference type="GO" id="GO:0009626">
    <property type="term" value="P:plant-type hypersensitive response"/>
    <property type="evidence" value="ECO:0007669"/>
    <property type="project" value="UniProtKB-KW"/>
</dbReference>
<evidence type="ECO:0000256" key="2">
    <source>
        <dbReference type="ARBA" id="ARBA00004170"/>
    </source>
</evidence>
<dbReference type="InterPro" id="IPR006121">
    <property type="entry name" value="HMA_dom"/>
</dbReference>
<gene>
    <name evidence="7" type="ORF">LIER_37154</name>
</gene>
<dbReference type="GO" id="GO:0005524">
    <property type="term" value="F:ATP binding"/>
    <property type="evidence" value="ECO:0007669"/>
    <property type="project" value="UniProtKB-KW"/>
</dbReference>
<evidence type="ECO:0000256" key="3">
    <source>
        <dbReference type="ARBA" id="ARBA00006024"/>
    </source>
</evidence>
<dbReference type="AlphaFoldDB" id="A0AAV3PG40"/>
<proteinExistence type="inferred from homology"/>
<dbReference type="PANTHER" id="PTHR48085">
    <property type="entry name" value="CADMIUM/ZINC-TRANSPORTING ATPASE HMA2-RELATED"/>
    <property type="match status" value="1"/>
</dbReference>
<comment type="similarity">
    <text evidence="3">Belongs to the cation transport ATPase (P-type) (TC 3.A.3) family. Type IB subfamily.</text>
</comment>
<dbReference type="Pfam" id="PF00403">
    <property type="entry name" value="HMA"/>
    <property type="match status" value="1"/>
</dbReference>
<dbReference type="EMBL" id="BAABME010017590">
    <property type="protein sequence ID" value="GAA0150644.1"/>
    <property type="molecule type" value="Genomic_DNA"/>
</dbReference>
<dbReference type="FunFam" id="3.30.70.100:FF:000022">
    <property type="entry name" value="Putative cadmium/zinc-transporting ATPase 3"/>
    <property type="match status" value="1"/>
</dbReference>
<dbReference type="Proteomes" id="UP001454036">
    <property type="component" value="Unassembled WGS sequence"/>
</dbReference>
<dbReference type="PROSITE" id="PS50846">
    <property type="entry name" value="HMA_2"/>
    <property type="match status" value="1"/>
</dbReference>
<keyword evidence="5" id="KW-0067">ATP-binding</keyword>
<comment type="caution">
    <text evidence="7">The sequence shown here is derived from an EMBL/GenBank/DDBJ whole genome shotgun (WGS) entry which is preliminary data.</text>
</comment>
<organism evidence="7 8">
    <name type="scientific">Lithospermum erythrorhizon</name>
    <name type="common">Purple gromwell</name>
    <name type="synonym">Lithospermum officinale var. erythrorhizon</name>
    <dbReference type="NCBI Taxonomy" id="34254"/>
    <lineage>
        <taxon>Eukaryota</taxon>
        <taxon>Viridiplantae</taxon>
        <taxon>Streptophyta</taxon>
        <taxon>Embryophyta</taxon>
        <taxon>Tracheophyta</taxon>
        <taxon>Spermatophyta</taxon>
        <taxon>Magnoliopsida</taxon>
        <taxon>eudicotyledons</taxon>
        <taxon>Gunneridae</taxon>
        <taxon>Pentapetalae</taxon>
        <taxon>asterids</taxon>
        <taxon>lamiids</taxon>
        <taxon>Boraginales</taxon>
        <taxon>Boraginaceae</taxon>
        <taxon>Boraginoideae</taxon>
        <taxon>Lithospermeae</taxon>
        <taxon>Lithospermum</taxon>
    </lineage>
</organism>
<keyword evidence="4" id="KW-0547">Nucleotide-binding</keyword>